<dbReference type="InterPro" id="IPR025733">
    <property type="entry name" value="PAPs_C"/>
</dbReference>
<feature type="domain" description="Purple acid phosphatase C-terminal" evidence="5">
    <location>
        <begin position="419"/>
        <end position="482"/>
    </location>
</feature>
<dbReference type="Pfam" id="PF00149">
    <property type="entry name" value="Metallophos"/>
    <property type="match status" value="1"/>
</dbReference>
<keyword evidence="2" id="KW-0812">Transmembrane</keyword>
<dbReference type="InParanoid" id="Q24I79"/>
<dbReference type="PANTHER" id="PTHR45867">
    <property type="entry name" value="PURPLE ACID PHOSPHATASE"/>
    <property type="match status" value="1"/>
</dbReference>
<gene>
    <name evidence="6" type="ORF">TTHERM_00567960</name>
</gene>
<reference evidence="7" key="1">
    <citation type="journal article" date="2006" name="PLoS Biol.">
        <title>Macronuclear genome sequence of the ciliate Tetrahymena thermophila, a model eukaryote.</title>
        <authorList>
            <person name="Eisen J.A."/>
            <person name="Coyne R.S."/>
            <person name="Wu M."/>
            <person name="Wu D."/>
            <person name="Thiagarajan M."/>
            <person name="Wortman J.R."/>
            <person name="Badger J.H."/>
            <person name="Ren Q."/>
            <person name="Amedeo P."/>
            <person name="Jones K.M."/>
            <person name="Tallon L.J."/>
            <person name="Delcher A.L."/>
            <person name="Salzberg S.L."/>
            <person name="Silva J.C."/>
            <person name="Haas B.J."/>
            <person name="Majoros W.H."/>
            <person name="Farzad M."/>
            <person name="Carlton J.M."/>
            <person name="Smith R.K. Jr."/>
            <person name="Garg J."/>
            <person name="Pearlman R.E."/>
            <person name="Karrer K.M."/>
            <person name="Sun L."/>
            <person name="Manning G."/>
            <person name="Elde N.C."/>
            <person name="Turkewitz A.P."/>
            <person name="Asai D.J."/>
            <person name="Wilkes D.E."/>
            <person name="Wang Y."/>
            <person name="Cai H."/>
            <person name="Collins K."/>
            <person name="Stewart B.A."/>
            <person name="Lee S.R."/>
            <person name="Wilamowska K."/>
            <person name="Weinberg Z."/>
            <person name="Ruzzo W.L."/>
            <person name="Wloga D."/>
            <person name="Gaertig J."/>
            <person name="Frankel J."/>
            <person name="Tsao C.-C."/>
            <person name="Gorovsky M.A."/>
            <person name="Keeling P.J."/>
            <person name="Waller R.F."/>
            <person name="Patron N.J."/>
            <person name="Cherry J.M."/>
            <person name="Stover N.A."/>
            <person name="Krieger C.J."/>
            <person name="del Toro C."/>
            <person name="Ryder H.F."/>
            <person name="Williamson S.C."/>
            <person name="Barbeau R.A."/>
            <person name="Hamilton E.P."/>
            <person name="Orias E."/>
        </authorList>
    </citation>
    <scope>NUCLEOTIDE SEQUENCE [LARGE SCALE GENOMIC DNA]</scope>
    <source>
        <strain evidence="7">SB210</strain>
    </source>
</reference>
<keyword evidence="2" id="KW-1133">Transmembrane helix</keyword>
<evidence type="ECO:0000259" key="4">
    <source>
        <dbReference type="Pfam" id="PF00149"/>
    </source>
</evidence>
<dbReference type="InterPro" id="IPR004843">
    <property type="entry name" value="Calcineurin-like_PHP"/>
</dbReference>
<evidence type="ECO:0000256" key="3">
    <source>
        <dbReference type="SAM" id="SignalP"/>
    </source>
</evidence>
<dbReference type="HOGENOM" id="CLU_036975_0_0_1"/>
<dbReference type="Gene3D" id="3.60.21.10">
    <property type="match status" value="1"/>
</dbReference>
<dbReference type="eggNOG" id="KOG1378">
    <property type="taxonomic scope" value="Eukaryota"/>
</dbReference>
<dbReference type="Proteomes" id="UP000009168">
    <property type="component" value="Unassembled WGS sequence"/>
</dbReference>
<feature type="chain" id="PRO_5004202374" evidence="3">
    <location>
        <begin position="23"/>
        <end position="543"/>
    </location>
</feature>
<evidence type="ECO:0000256" key="2">
    <source>
        <dbReference type="SAM" id="Phobius"/>
    </source>
</evidence>
<sequence>MNFKINYKLLFVCMSVLILIQGRLLEQNKCEPQGVKLSLGDNYGKQQFYKNYKQIQSNPHDYTITYFTELNCTLNYIIVYGSKGYELKITPNITIYRQEVDQSGDPKTLTRNQTFLIYVYEYQLNLEPSKFQTDSLISYSCFYSDKTSTKYEEKGQFQFFHHDRSKMSDKEFKLVWMADFDVNESLVPKYNKRRFGYDNLKIISKFINSGRDKFVSIIGGGDYAYDMNDDSGQRGANFLKETEFLFSSIPFTSVAGNHELWYNMSYYKSLFRNPGYQYTQSDYYSLSFGNLIMIGLNTNRFAVDQKKNFIGLEQPYFNQMLEWLNNTLSWANQNYRWIVVYSHQNIHCFEDLPKSSCYGRQDIVAPLEKLLVQYKVDIYLCGHIHAYERVHPLYQGKKQFEENDQCKGKNCQLYNSPKAPVYVIDGTSGTNHQFPQDSGYKGSEEFTVTSDASLGFSTITVKNNTHLLFEHYSSDSMKVFDSFYIHKPDNENDDTTNNNQLNEYIILSIAIIVLLIILLLIYLRRRQRLKQELKYSDQIALVQ</sequence>
<evidence type="ECO:0000259" key="5">
    <source>
        <dbReference type="Pfam" id="PF14008"/>
    </source>
</evidence>
<dbReference type="SUPFAM" id="SSF56300">
    <property type="entry name" value="Metallo-dependent phosphatases"/>
    <property type="match status" value="1"/>
</dbReference>
<dbReference type="KEGG" id="tet:TTHERM_00567960"/>
<dbReference type="InterPro" id="IPR029052">
    <property type="entry name" value="Metallo-depent_PP-like"/>
</dbReference>
<keyword evidence="2" id="KW-0472">Membrane</keyword>
<dbReference type="Pfam" id="PF14008">
    <property type="entry name" value="Metallophos_C"/>
    <property type="match status" value="1"/>
</dbReference>
<protein>
    <submittedName>
        <fullName evidence="6">Ser/thr phosphatase family protein</fullName>
    </submittedName>
</protein>
<feature type="domain" description="Calcineurin-like phosphoesterase" evidence="4">
    <location>
        <begin position="205"/>
        <end position="387"/>
    </location>
</feature>
<organism evidence="6 7">
    <name type="scientific">Tetrahymena thermophila (strain SB210)</name>
    <dbReference type="NCBI Taxonomy" id="312017"/>
    <lineage>
        <taxon>Eukaryota</taxon>
        <taxon>Sar</taxon>
        <taxon>Alveolata</taxon>
        <taxon>Ciliophora</taxon>
        <taxon>Intramacronucleata</taxon>
        <taxon>Oligohymenophorea</taxon>
        <taxon>Hymenostomatida</taxon>
        <taxon>Tetrahymenina</taxon>
        <taxon>Tetrahymenidae</taxon>
        <taxon>Tetrahymena</taxon>
    </lineage>
</organism>
<dbReference type="EMBL" id="GG662498">
    <property type="protein sequence ID" value="EAS07359.2"/>
    <property type="molecule type" value="Genomic_DNA"/>
</dbReference>
<dbReference type="InterPro" id="IPR041792">
    <property type="entry name" value="MPP_PAP"/>
</dbReference>
<evidence type="ECO:0000256" key="1">
    <source>
        <dbReference type="ARBA" id="ARBA00023180"/>
    </source>
</evidence>
<dbReference type="PANTHER" id="PTHR45867:SF10">
    <property type="entry name" value="PURPLE ACID PHOSPHATASE"/>
    <property type="match status" value="1"/>
</dbReference>
<keyword evidence="7" id="KW-1185">Reference proteome</keyword>
<keyword evidence="3" id="KW-0732">Signal</keyword>
<name>Q24I79_TETTS</name>
<dbReference type="GO" id="GO:0016787">
    <property type="term" value="F:hydrolase activity"/>
    <property type="evidence" value="ECO:0007669"/>
    <property type="project" value="InterPro"/>
</dbReference>
<accession>Q24I79</accession>
<dbReference type="GeneID" id="7823053"/>
<evidence type="ECO:0000313" key="7">
    <source>
        <dbReference type="Proteomes" id="UP000009168"/>
    </source>
</evidence>
<dbReference type="RefSeq" id="XP_001027601.2">
    <property type="nucleotide sequence ID" value="XM_001027601.2"/>
</dbReference>
<dbReference type="CDD" id="cd00839">
    <property type="entry name" value="MPP_PAPs"/>
    <property type="match status" value="1"/>
</dbReference>
<dbReference type="AlphaFoldDB" id="Q24I79"/>
<feature type="transmembrane region" description="Helical" evidence="2">
    <location>
        <begin position="504"/>
        <end position="523"/>
    </location>
</feature>
<feature type="signal peptide" evidence="3">
    <location>
        <begin position="1"/>
        <end position="22"/>
    </location>
</feature>
<keyword evidence="1" id="KW-0325">Glycoprotein</keyword>
<evidence type="ECO:0000313" key="6">
    <source>
        <dbReference type="EMBL" id="EAS07359.2"/>
    </source>
</evidence>
<dbReference type="OrthoDB" id="45007at2759"/>
<proteinExistence type="predicted"/>